<keyword evidence="1" id="KW-1133">Transmembrane helix</keyword>
<keyword evidence="1" id="KW-0472">Membrane</keyword>
<dbReference type="InterPro" id="IPR010718">
    <property type="entry name" value="DUF1294"/>
</dbReference>
<comment type="caution">
    <text evidence="2">The sequence shown here is derived from an EMBL/GenBank/DDBJ whole genome shotgun (WGS) entry which is preliminary data.</text>
</comment>
<reference evidence="3" key="2">
    <citation type="submission" date="2022-07" db="EMBL/GenBank/DDBJ databases">
        <title>Parvimonas micra travels from the subgingival sulcus of the human oral cavity to the colorectal adenocarcinoma.</title>
        <authorList>
            <person name="Conde-Perez K."/>
            <person name="Buetas E."/>
            <person name="Aja-Macaya P."/>
            <person name="Martin-De Arribas E."/>
            <person name="Iglesias-Corras I."/>
            <person name="Trigo-Tasende N."/>
            <person name="Nasser-Ali M."/>
            <person name="Estevez L.S."/>
            <person name="Rumbo-Feal S."/>
            <person name="Otero-Alen B."/>
            <person name="Noguera J.F."/>
            <person name="Concha A."/>
            <person name="Pardinas-Lopez S."/>
            <person name="Carda-Dieguez M."/>
            <person name="Gomez-Randulfe I."/>
            <person name="Martinez-Lago N."/>
            <person name="Ladra S."/>
            <person name="Aparicio L.A."/>
            <person name="Bou G."/>
            <person name="Mira A."/>
            <person name="Vallejo J.A."/>
            <person name="Poza M."/>
        </authorList>
    </citation>
    <scope>NUCLEOTIDE SEQUENCE</scope>
    <source>
        <strain evidence="3">PM79KC-AC-4</strain>
    </source>
</reference>
<keyword evidence="1" id="KW-0812">Transmembrane</keyword>
<accession>A0A930H347</accession>
<feature type="transmembrane region" description="Helical" evidence="1">
    <location>
        <begin position="20"/>
        <end position="38"/>
    </location>
</feature>
<organism evidence="2 4">
    <name type="scientific">Parvimonas micra</name>
    <dbReference type="NCBI Taxonomy" id="33033"/>
    <lineage>
        <taxon>Bacteria</taxon>
        <taxon>Bacillati</taxon>
        <taxon>Bacillota</taxon>
        <taxon>Tissierellia</taxon>
        <taxon>Tissierellales</taxon>
        <taxon>Peptoniphilaceae</taxon>
        <taxon>Parvimonas</taxon>
    </lineage>
</organism>
<sequence length="106" mass="12675">MRIFFILYLLLDGLLYNYKLLISIIFIMNLISFTIFYIDKRKAIKGKNRISENSLLLSAFLFGSIGAFLSMQIFRHKTKKLKFRILVPLFFVVKVLILYYLYKFID</sequence>
<gene>
    <name evidence="2" type="ORF">HXM94_01440</name>
    <name evidence="3" type="ORF">NND69_04265</name>
</gene>
<evidence type="ECO:0000313" key="3">
    <source>
        <dbReference type="EMBL" id="MCZ7407579.1"/>
    </source>
</evidence>
<evidence type="ECO:0000313" key="2">
    <source>
        <dbReference type="EMBL" id="MBF1306441.1"/>
    </source>
</evidence>
<dbReference type="AlphaFoldDB" id="A0A930H347"/>
<dbReference type="EMBL" id="JABZRE010000003">
    <property type="protein sequence ID" value="MBF1306441.1"/>
    <property type="molecule type" value="Genomic_DNA"/>
</dbReference>
<protein>
    <submittedName>
        <fullName evidence="2">DUF1294 domain-containing protein</fullName>
    </submittedName>
</protein>
<reference evidence="2" key="1">
    <citation type="submission" date="2020-04" db="EMBL/GenBank/DDBJ databases">
        <title>Deep metagenomics examines the oral microbiome during advanced dental caries in children, revealing novel taxa and co-occurrences with host molecules.</title>
        <authorList>
            <person name="Baker J.L."/>
            <person name="Morton J.T."/>
            <person name="Dinis M."/>
            <person name="Alvarez R."/>
            <person name="Tran N.C."/>
            <person name="Knight R."/>
            <person name="Edlund A."/>
        </authorList>
    </citation>
    <scope>NUCLEOTIDE SEQUENCE</scope>
    <source>
        <strain evidence="2">JCVI_23_bin.11</strain>
    </source>
</reference>
<dbReference type="EMBL" id="JANDZV010000002">
    <property type="protein sequence ID" value="MCZ7407579.1"/>
    <property type="molecule type" value="Genomic_DNA"/>
</dbReference>
<dbReference type="Proteomes" id="UP000758611">
    <property type="component" value="Unassembled WGS sequence"/>
</dbReference>
<dbReference type="RefSeq" id="WP_081446145.1">
    <property type="nucleotide sequence ID" value="NZ_BHYQ01000004.1"/>
</dbReference>
<name>A0A930H347_9FIRM</name>
<evidence type="ECO:0000256" key="1">
    <source>
        <dbReference type="SAM" id="Phobius"/>
    </source>
</evidence>
<dbReference type="Proteomes" id="UP001141458">
    <property type="component" value="Unassembled WGS sequence"/>
</dbReference>
<dbReference type="GeneID" id="93385189"/>
<proteinExistence type="predicted"/>
<feature type="transmembrane region" description="Helical" evidence="1">
    <location>
        <begin position="50"/>
        <end position="71"/>
    </location>
</feature>
<dbReference type="Pfam" id="PF06961">
    <property type="entry name" value="DUF1294"/>
    <property type="match status" value="1"/>
</dbReference>
<feature type="transmembrane region" description="Helical" evidence="1">
    <location>
        <begin position="83"/>
        <end position="102"/>
    </location>
</feature>
<evidence type="ECO:0000313" key="4">
    <source>
        <dbReference type="Proteomes" id="UP000758611"/>
    </source>
</evidence>